<accession>A0A6I9ULL1</accession>
<dbReference type="GeneID" id="105178291"/>
<dbReference type="Pfam" id="PF02984">
    <property type="entry name" value="Cyclin_C"/>
    <property type="match status" value="1"/>
</dbReference>
<evidence type="ECO:0000313" key="8">
    <source>
        <dbReference type="Proteomes" id="UP000504604"/>
    </source>
</evidence>
<evidence type="ECO:0000259" key="7">
    <source>
        <dbReference type="SMART" id="SM01332"/>
    </source>
</evidence>
<dbReference type="InterPro" id="IPR048258">
    <property type="entry name" value="Cyclins_cyclin-box"/>
</dbReference>
<dbReference type="AlphaFoldDB" id="A0A6I9ULL1"/>
<dbReference type="InterPro" id="IPR036915">
    <property type="entry name" value="Cyclin-like_sf"/>
</dbReference>
<dbReference type="PIRSF" id="PIRSF001771">
    <property type="entry name" value="Cyclin_A_B_D_E"/>
    <property type="match status" value="1"/>
</dbReference>
<dbReference type="InterPro" id="IPR006671">
    <property type="entry name" value="Cyclin_N"/>
</dbReference>
<dbReference type="InterPro" id="IPR039361">
    <property type="entry name" value="Cyclin"/>
</dbReference>
<reference evidence="9" key="1">
    <citation type="submission" date="2025-08" db="UniProtKB">
        <authorList>
            <consortium name="RefSeq"/>
        </authorList>
    </citation>
    <scope>IDENTIFICATION</scope>
</reference>
<name>A0A6I9ULL1_SESIN</name>
<dbReference type="Gene3D" id="1.10.472.10">
    <property type="entry name" value="Cyclin-like"/>
    <property type="match status" value="2"/>
</dbReference>
<evidence type="ECO:0000313" key="9">
    <source>
        <dbReference type="RefSeq" id="XP_011100040.1"/>
    </source>
</evidence>
<dbReference type="CDD" id="cd20562">
    <property type="entry name" value="CYCLIN_AtCycA_like_rpt1"/>
    <property type="match status" value="1"/>
</dbReference>
<proteinExistence type="inferred from homology"/>
<dbReference type="FunCoup" id="A0A6I9ULL1">
    <property type="interactions" value="3128"/>
</dbReference>
<dbReference type="GO" id="GO:0044772">
    <property type="term" value="P:mitotic cell cycle phase transition"/>
    <property type="evidence" value="ECO:0007669"/>
    <property type="project" value="InterPro"/>
</dbReference>
<dbReference type="OrthoDB" id="5590282at2759"/>
<evidence type="ECO:0000256" key="4">
    <source>
        <dbReference type="ARBA" id="ARBA00023306"/>
    </source>
</evidence>
<dbReference type="PROSITE" id="PS00292">
    <property type="entry name" value="CYCLINS"/>
    <property type="match status" value="1"/>
</dbReference>
<dbReference type="GO" id="GO:0016538">
    <property type="term" value="F:cyclin-dependent protein serine/threonine kinase regulator activity"/>
    <property type="evidence" value="ECO:0007669"/>
    <property type="project" value="InterPro"/>
</dbReference>
<keyword evidence="4" id="KW-0131">Cell cycle</keyword>
<keyword evidence="3 5" id="KW-0195">Cyclin</keyword>
<dbReference type="SMART" id="SM01332">
    <property type="entry name" value="Cyclin_C"/>
    <property type="match status" value="1"/>
</dbReference>
<dbReference type="KEGG" id="sind:105178291"/>
<dbReference type="CDD" id="cd20506">
    <property type="entry name" value="CYCLIN_AtCycA-like_rpt2"/>
    <property type="match status" value="1"/>
</dbReference>
<dbReference type="GO" id="GO:0051301">
    <property type="term" value="P:cell division"/>
    <property type="evidence" value="ECO:0007669"/>
    <property type="project" value="UniProtKB-KW"/>
</dbReference>
<comment type="similarity">
    <text evidence="1">Belongs to the cyclin family. Cyclin AB subfamily.</text>
</comment>
<evidence type="ECO:0000256" key="5">
    <source>
        <dbReference type="RuleBase" id="RU000383"/>
    </source>
</evidence>
<keyword evidence="8" id="KW-1185">Reference proteome</keyword>
<feature type="domain" description="Cyclin C-terminal" evidence="7">
    <location>
        <begin position="254"/>
        <end position="377"/>
    </location>
</feature>
<dbReference type="InterPro" id="IPR046965">
    <property type="entry name" value="Cyclin_A/B-like"/>
</dbReference>
<dbReference type="RefSeq" id="XP_011100040.1">
    <property type="nucleotide sequence ID" value="XM_011101738.2"/>
</dbReference>
<dbReference type="Proteomes" id="UP000504604">
    <property type="component" value="Linkage group LG15"/>
</dbReference>
<dbReference type="FunFam" id="1.10.472.10:FF:000167">
    <property type="entry name" value="Mitotic cyclin 6"/>
    <property type="match status" value="1"/>
</dbReference>
<dbReference type="FunFam" id="1.10.472.10:FF:000013">
    <property type="entry name" value="Cyclin A1"/>
    <property type="match status" value="1"/>
</dbReference>
<evidence type="ECO:0000256" key="2">
    <source>
        <dbReference type="ARBA" id="ARBA00022618"/>
    </source>
</evidence>
<organism evidence="8 9">
    <name type="scientific">Sesamum indicum</name>
    <name type="common">Oriental sesame</name>
    <name type="synonym">Sesamum orientale</name>
    <dbReference type="NCBI Taxonomy" id="4182"/>
    <lineage>
        <taxon>Eukaryota</taxon>
        <taxon>Viridiplantae</taxon>
        <taxon>Streptophyta</taxon>
        <taxon>Embryophyta</taxon>
        <taxon>Tracheophyta</taxon>
        <taxon>Spermatophyta</taxon>
        <taxon>Magnoliopsida</taxon>
        <taxon>eudicotyledons</taxon>
        <taxon>Gunneridae</taxon>
        <taxon>Pentapetalae</taxon>
        <taxon>asterids</taxon>
        <taxon>lamiids</taxon>
        <taxon>Lamiales</taxon>
        <taxon>Pedaliaceae</taxon>
        <taxon>Sesamum</taxon>
    </lineage>
</organism>
<evidence type="ECO:0000256" key="1">
    <source>
        <dbReference type="ARBA" id="ARBA00006955"/>
    </source>
</evidence>
<dbReference type="InParanoid" id="A0A6I9ULL1"/>
<sequence length="391" mass="44707">MCCFLGVHFWYSTMADQENCMRVTRLAAKKRAAEEALQPQQNKKKRVVLGEIQNVFPSGDVGLCKTQKLGVESEKQKLKSKRNVRKGKVTVKERKNTKEGKDSGIDLGMKSDDPQMCGAYVSDIYEYLHNMEREGKRRPLPDYLEKVQKDVTANMRGILIDWLVEVAEEYKLLSDTLYLTVSYIDRFLSVNAINRQRLQLLGVSSMLIASKYEEISPPHVEDLCYITDNTYTTEDVVKMEADVLKSLKFEMGNPTMKTFLRKFTHIAQQDYESSSEQLEFLGGYLAELSLLDYGCVKFLPSLVAASVIFLSRFTLQPQLHPWNSALQRHSGYEAADLKECVCILHDLQMSRRGSGLVAVREKYKQQKFKCVSTLSTPSQVPESFFEDIKDH</sequence>
<evidence type="ECO:0000259" key="6">
    <source>
        <dbReference type="SMART" id="SM00385"/>
    </source>
</evidence>
<protein>
    <submittedName>
        <fullName evidence="9">Cyclin-A3-1</fullName>
    </submittedName>
</protein>
<feature type="domain" description="Cyclin-like" evidence="6">
    <location>
        <begin position="161"/>
        <end position="245"/>
    </location>
</feature>
<dbReference type="SMART" id="SM00385">
    <property type="entry name" value="CYCLIN"/>
    <property type="match status" value="2"/>
</dbReference>
<keyword evidence="2" id="KW-0132">Cell division</keyword>
<dbReference type="InterPro" id="IPR004367">
    <property type="entry name" value="Cyclin_C-dom"/>
</dbReference>
<dbReference type="PANTHER" id="PTHR10177">
    <property type="entry name" value="CYCLINS"/>
    <property type="match status" value="1"/>
</dbReference>
<gene>
    <name evidence="9" type="primary">LOC105178291</name>
</gene>
<dbReference type="SUPFAM" id="SSF47954">
    <property type="entry name" value="Cyclin-like"/>
    <property type="match status" value="2"/>
</dbReference>
<dbReference type="InterPro" id="IPR013763">
    <property type="entry name" value="Cyclin-like_dom"/>
</dbReference>
<dbReference type="Pfam" id="PF00134">
    <property type="entry name" value="Cyclin_N"/>
    <property type="match status" value="1"/>
</dbReference>
<feature type="domain" description="Cyclin-like" evidence="6">
    <location>
        <begin position="258"/>
        <end position="346"/>
    </location>
</feature>
<evidence type="ECO:0000256" key="3">
    <source>
        <dbReference type="ARBA" id="ARBA00023127"/>
    </source>
</evidence>